<feature type="domain" description="Major facilitator superfamily (MFS) profile" evidence="5">
    <location>
        <begin position="21"/>
        <end position="413"/>
    </location>
</feature>
<feature type="transmembrane region" description="Helical" evidence="4">
    <location>
        <begin position="259"/>
        <end position="281"/>
    </location>
</feature>
<feature type="transmembrane region" description="Helical" evidence="4">
    <location>
        <begin position="85"/>
        <end position="104"/>
    </location>
</feature>
<feature type="transmembrane region" description="Helical" evidence="4">
    <location>
        <begin position="142"/>
        <end position="163"/>
    </location>
</feature>
<dbReference type="RefSeq" id="WP_175160080.1">
    <property type="nucleotide sequence ID" value="NZ_CADIKI010000006.1"/>
</dbReference>
<dbReference type="PROSITE" id="PS50850">
    <property type="entry name" value="MFS"/>
    <property type="match status" value="1"/>
</dbReference>
<dbReference type="Gene3D" id="1.20.1250.20">
    <property type="entry name" value="MFS general substrate transporter like domains"/>
    <property type="match status" value="2"/>
</dbReference>
<protein>
    <submittedName>
        <fullName evidence="6">Oxalate:formate antiporter</fullName>
    </submittedName>
</protein>
<evidence type="ECO:0000259" key="5">
    <source>
        <dbReference type="PROSITE" id="PS50850"/>
    </source>
</evidence>
<proteinExistence type="predicted"/>
<feature type="transmembrane region" description="Helical" evidence="4">
    <location>
        <begin position="389"/>
        <end position="409"/>
    </location>
</feature>
<keyword evidence="7" id="KW-1185">Reference proteome</keyword>
<dbReference type="InterPro" id="IPR036259">
    <property type="entry name" value="MFS_trans_sf"/>
</dbReference>
<feature type="transmembrane region" description="Helical" evidence="4">
    <location>
        <begin position="110"/>
        <end position="130"/>
    </location>
</feature>
<evidence type="ECO:0000313" key="6">
    <source>
        <dbReference type="EMBL" id="CAB3789205.1"/>
    </source>
</evidence>
<feature type="transmembrane region" description="Helical" evidence="4">
    <location>
        <begin position="302"/>
        <end position="320"/>
    </location>
</feature>
<dbReference type="InterPro" id="IPR020846">
    <property type="entry name" value="MFS_dom"/>
</dbReference>
<dbReference type="PANTHER" id="PTHR11360:SF304">
    <property type="entry name" value="MFS DOMAIN-CONTAINING PROTEIN"/>
    <property type="match status" value="1"/>
</dbReference>
<dbReference type="NCBIfam" id="TIGR04259">
    <property type="entry name" value="oxa_formateAnti"/>
    <property type="match status" value="1"/>
</dbReference>
<dbReference type="Proteomes" id="UP000494252">
    <property type="component" value="Unassembled WGS sequence"/>
</dbReference>
<dbReference type="EMBL" id="CADIKI010000006">
    <property type="protein sequence ID" value="CAB3789205.1"/>
    <property type="molecule type" value="Genomic_DNA"/>
</dbReference>
<organism evidence="6 7">
    <name type="scientific">Paraburkholderia fynbosensis</name>
    <dbReference type="NCBI Taxonomy" id="1200993"/>
    <lineage>
        <taxon>Bacteria</taxon>
        <taxon>Pseudomonadati</taxon>
        <taxon>Pseudomonadota</taxon>
        <taxon>Betaproteobacteria</taxon>
        <taxon>Burkholderiales</taxon>
        <taxon>Burkholderiaceae</taxon>
        <taxon>Paraburkholderia</taxon>
    </lineage>
</organism>
<sequence length="447" mass="47935">MDNITEETTTRRFLGNRWWQLVIGIACMALVANLQYAWTLFVAPMNARHHWGEASIQLAFTIFILTETWLVPLEGLLVDRFGPRPVVAVGALCAGLSWVMNSYATTLGVLYASAVIGGIGAGAVYGTCVGNALKWFPDRRGLAAGLTAAGFGAGAAITVIPIANMITRSGFEHTFFFFGILQGVSIFLLAMLLVRPVLRQQGMRKSRFAVSKVDFTSRQMIKTPVFWVIYVSFVAVAAGGLMATAQIGPIARDWGLARIPMSFLGLTLPLLTATLSIDNILNGLTRPLCGFISDKIGRENTMFVIFIGEGLALLGLMQFGTNPYAFMVFAGLIFLFWGEIFSIFPAICADTFGSKYATANAGTLYTAKGTASLLVPIASLLAAAGGWNLVFIVSAVITIAAGISAKFILAPMRSRWIESHDEPQGALAVAGNGNASRLSHWPEQGGE</sequence>
<dbReference type="Pfam" id="PF07690">
    <property type="entry name" value="MFS_1"/>
    <property type="match status" value="1"/>
</dbReference>
<evidence type="ECO:0000313" key="7">
    <source>
        <dbReference type="Proteomes" id="UP000494252"/>
    </source>
</evidence>
<dbReference type="AlphaFoldDB" id="A0A6J5G1A9"/>
<dbReference type="PANTHER" id="PTHR11360">
    <property type="entry name" value="MONOCARBOXYLATE TRANSPORTER"/>
    <property type="match status" value="1"/>
</dbReference>
<keyword evidence="1 4" id="KW-0812">Transmembrane</keyword>
<accession>A0A6J5G1A9</accession>
<keyword evidence="3 4" id="KW-0472">Membrane</keyword>
<dbReference type="GO" id="GO:0016020">
    <property type="term" value="C:membrane"/>
    <property type="evidence" value="ECO:0007669"/>
    <property type="project" value="InterPro"/>
</dbReference>
<feature type="transmembrane region" description="Helical" evidence="4">
    <location>
        <begin position="326"/>
        <end position="349"/>
    </location>
</feature>
<dbReference type="InterPro" id="IPR050327">
    <property type="entry name" value="Proton-linked_MCT"/>
</dbReference>
<reference evidence="6 7" key="1">
    <citation type="submission" date="2020-04" db="EMBL/GenBank/DDBJ databases">
        <authorList>
            <person name="De Canck E."/>
        </authorList>
    </citation>
    <scope>NUCLEOTIDE SEQUENCE [LARGE SCALE GENOMIC DNA]</scope>
    <source>
        <strain evidence="6 7">LMG 27177</strain>
    </source>
</reference>
<dbReference type="CDD" id="cd17353">
    <property type="entry name" value="MFS_OFA_like"/>
    <property type="match status" value="1"/>
</dbReference>
<evidence type="ECO:0000256" key="2">
    <source>
        <dbReference type="ARBA" id="ARBA00022989"/>
    </source>
</evidence>
<feature type="transmembrane region" description="Helical" evidence="4">
    <location>
        <begin position="361"/>
        <end position="383"/>
    </location>
</feature>
<evidence type="ECO:0000256" key="4">
    <source>
        <dbReference type="SAM" id="Phobius"/>
    </source>
</evidence>
<dbReference type="GO" id="GO:0019531">
    <property type="term" value="F:oxalate transmembrane transporter activity"/>
    <property type="evidence" value="ECO:0007669"/>
    <property type="project" value="InterPro"/>
</dbReference>
<gene>
    <name evidence="6" type="primary">oxlT_2</name>
    <name evidence="6" type="ORF">LMG27177_02603</name>
</gene>
<dbReference type="SUPFAM" id="SSF103473">
    <property type="entry name" value="MFS general substrate transporter"/>
    <property type="match status" value="1"/>
</dbReference>
<keyword evidence="2 4" id="KW-1133">Transmembrane helix</keyword>
<dbReference type="InterPro" id="IPR026355">
    <property type="entry name" value="Oxa/Form_antiport"/>
</dbReference>
<feature type="transmembrane region" description="Helical" evidence="4">
    <location>
        <begin position="54"/>
        <end position="73"/>
    </location>
</feature>
<dbReference type="InterPro" id="IPR011701">
    <property type="entry name" value="MFS"/>
</dbReference>
<feature type="transmembrane region" description="Helical" evidence="4">
    <location>
        <begin position="175"/>
        <end position="198"/>
    </location>
</feature>
<evidence type="ECO:0000256" key="3">
    <source>
        <dbReference type="ARBA" id="ARBA00023136"/>
    </source>
</evidence>
<feature type="transmembrane region" description="Helical" evidence="4">
    <location>
        <begin position="21"/>
        <end position="42"/>
    </location>
</feature>
<evidence type="ECO:0000256" key="1">
    <source>
        <dbReference type="ARBA" id="ARBA00022692"/>
    </source>
</evidence>
<name>A0A6J5G1A9_9BURK</name>
<feature type="transmembrane region" description="Helical" evidence="4">
    <location>
        <begin position="225"/>
        <end position="247"/>
    </location>
</feature>